<proteinExistence type="predicted"/>
<evidence type="ECO:0000256" key="1">
    <source>
        <dbReference type="SAM" id="Phobius"/>
    </source>
</evidence>
<dbReference type="Pfam" id="PF06232">
    <property type="entry name" value="ATS3"/>
    <property type="match status" value="1"/>
</dbReference>
<name>A0ABM0P2D2_PRUMU</name>
<dbReference type="GeneID" id="103332435"/>
<keyword evidence="1" id="KW-1133">Transmembrane helix</keyword>
<dbReference type="InterPro" id="IPR010417">
    <property type="entry name" value="Embryo-specific_ATS3"/>
</dbReference>
<organism evidence="2 3">
    <name type="scientific">Prunus mume</name>
    <name type="common">Japanese apricot</name>
    <name type="synonym">Armeniaca mume</name>
    <dbReference type="NCBI Taxonomy" id="102107"/>
    <lineage>
        <taxon>Eukaryota</taxon>
        <taxon>Viridiplantae</taxon>
        <taxon>Streptophyta</taxon>
        <taxon>Embryophyta</taxon>
        <taxon>Tracheophyta</taxon>
        <taxon>Spermatophyta</taxon>
        <taxon>Magnoliopsida</taxon>
        <taxon>eudicotyledons</taxon>
        <taxon>Gunneridae</taxon>
        <taxon>Pentapetalae</taxon>
        <taxon>rosids</taxon>
        <taxon>fabids</taxon>
        <taxon>Rosales</taxon>
        <taxon>Rosaceae</taxon>
        <taxon>Amygdaloideae</taxon>
        <taxon>Amygdaleae</taxon>
        <taxon>Prunus</taxon>
    </lineage>
</organism>
<keyword evidence="1" id="KW-0812">Transmembrane</keyword>
<feature type="transmembrane region" description="Helical" evidence="1">
    <location>
        <begin position="56"/>
        <end position="75"/>
    </location>
</feature>
<reference evidence="3" key="2">
    <citation type="submission" date="2025-08" db="UniProtKB">
        <authorList>
            <consortium name="RefSeq"/>
        </authorList>
    </citation>
    <scope>IDENTIFICATION</scope>
</reference>
<reference evidence="2" key="1">
    <citation type="journal article" date="2012" name="Nat. Commun.">
        <title>The genome of Prunus mume.</title>
        <authorList>
            <person name="Zhang Q."/>
            <person name="Chen W."/>
            <person name="Sun L."/>
            <person name="Zhao F."/>
            <person name="Huang B."/>
            <person name="Yang W."/>
            <person name="Tao Y."/>
            <person name="Wang J."/>
            <person name="Yuan Z."/>
            <person name="Fan G."/>
            <person name="Xing Z."/>
            <person name="Han C."/>
            <person name="Pan H."/>
            <person name="Zhong X."/>
            <person name="Shi W."/>
            <person name="Liang X."/>
            <person name="Du D."/>
            <person name="Sun F."/>
            <person name="Xu Z."/>
            <person name="Hao R."/>
            <person name="Lv T."/>
            <person name="Lv Y."/>
            <person name="Zheng Z."/>
            <person name="Sun M."/>
            <person name="Luo L."/>
            <person name="Cai M."/>
            <person name="Gao Y."/>
            <person name="Wang J."/>
            <person name="Yin Y."/>
            <person name="Xu X."/>
            <person name="Cheng T."/>
            <person name="Wang J."/>
        </authorList>
    </citation>
    <scope>NUCLEOTIDE SEQUENCE [LARGE SCALE GENOMIC DNA]</scope>
</reference>
<gene>
    <name evidence="3" type="primary">LOC103332435</name>
</gene>
<sequence>MPFFNFPVQRFFISSRNLTQIRNLLYYIQVPNFHALPHPKTNHNQETLLKFPMKRMSILTVFAIFFIISMPINAMQPNNYGFQGSKTNCTYSIEIETTCARSAGTTDHVSVRFGDSEGNLIIVKHLNNPKLLYAPKGGLRRRGYGGFGRCAKDMFEASGPCMSQRVCSLYLKRVGSDDWRPGRVKVLHQQDGSRVVPVSYVFYFRTFVPENVWYGFNYC</sequence>
<dbReference type="Gene3D" id="2.60.60.20">
    <property type="entry name" value="PLAT/LH2 domain"/>
    <property type="match status" value="1"/>
</dbReference>
<protein>
    <submittedName>
        <fullName evidence="3">Uncharacterized protein LOC103332435</fullName>
    </submittedName>
</protein>
<keyword evidence="2" id="KW-1185">Reference proteome</keyword>
<evidence type="ECO:0000313" key="3">
    <source>
        <dbReference type="RefSeq" id="XP_008233400.1"/>
    </source>
</evidence>
<dbReference type="PANTHER" id="PTHR31718">
    <property type="entry name" value="PLAT DOMAIN-CONTAINING PROTEIN"/>
    <property type="match status" value="1"/>
</dbReference>
<dbReference type="Proteomes" id="UP000694861">
    <property type="component" value="Linkage group LG5"/>
</dbReference>
<dbReference type="RefSeq" id="XP_008233400.1">
    <property type="nucleotide sequence ID" value="XM_008235178.1"/>
</dbReference>
<evidence type="ECO:0000313" key="2">
    <source>
        <dbReference type="Proteomes" id="UP000694861"/>
    </source>
</evidence>
<keyword evidence="1" id="KW-0472">Membrane</keyword>
<dbReference type="SUPFAM" id="SSF49723">
    <property type="entry name" value="Lipase/lipooxygenase domain (PLAT/LH2 domain)"/>
    <property type="match status" value="1"/>
</dbReference>
<dbReference type="InterPro" id="IPR036392">
    <property type="entry name" value="PLAT/LH2_dom_sf"/>
</dbReference>
<dbReference type="PANTHER" id="PTHR31718:SF69">
    <property type="entry name" value="PLAT DOMAIN-CONTAINING PROTEIN"/>
    <property type="match status" value="1"/>
</dbReference>
<accession>A0ABM0P2D2</accession>